<gene>
    <name evidence="2" type="ORF">GLAREA_12395</name>
</gene>
<dbReference type="HOGENOM" id="CLU_1082017_0_0_1"/>
<dbReference type="EMBL" id="KE145361">
    <property type="protein sequence ID" value="EPE31639.1"/>
    <property type="molecule type" value="Genomic_DNA"/>
</dbReference>
<dbReference type="AlphaFoldDB" id="S3D3A0"/>
<organism evidence="2 3">
    <name type="scientific">Glarea lozoyensis (strain ATCC 20868 / MF5171)</name>
    <dbReference type="NCBI Taxonomy" id="1116229"/>
    <lineage>
        <taxon>Eukaryota</taxon>
        <taxon>Fungi</taxon>
        <taxon>Dikarya</taxon>
        <taxon>Ascomycota</taxon>
        <taxon>Pezizomycotina</taxon>
        <taxon>Leotiomycetes</taxon>
        <taxon>Helotiales</taxon>
        <taxon>Helotiaceae</taxon>
        <taxon>Glarea</taxon>
    </lineage>
</organism>
<dbReference type="Proteomes" id="UP000016922">
    <property type="component" value="Unassembled WGS sequence"/>
</dbReference>
<protein>
    <submittedName>
        <fullName evidence="2">Uncharacterized protein</fullName>
    </submittedName>
</protein>
<feature type="region of interest" description="Disordered" evidence="1">
    <location>
        <begin position="1"/>
        <end position="21"/>
    </location>
</feature>
<evidence type="ECO:0000256" key="1">
    <source>
        <dbReference type="SAM" id="MobiDB-lite"/>
    </source>
</evidence>
<evidence type="ECO:0000313" key="3">
    <source>
        <dbReference type="Proteomes" id="UP000016922"/>
    </source>
</evidence>
<name>S3D3A0_GLAL2</name>
<dbReference type="RefSeq" id="XP_008081368.1">
    <property type="nucleotide sequence ID" value="XM_008083177.1"/>
</dbReference>
<accession>S3D3A0</accession>
<proteinExistence type="predicted"/>
<keyword evidence="3" id="KW-1185">Reference proteome</keyword>
<reference evidence="2 3" key="1">
    <citation type="journal article" date="2013" name="BMC Genomics">
        <title>Genomics-driven discovery of the pneumocandin biosynthetic gene cluster in the fungus Glarea lozoyensis.</title>
        <authorList>
            <person name="Chen L."/>
            <person name="Yue Q."/>
            <person name="Zhang X."/>
            <person name="Xiang M."/>
            <person name="Wang C."/>
            <person name="Li S."/>
            <person name="Che Y."/>
            <person name="Ortiz-Lopez F.J."/>
            <person name="Bills G.F."/>
            <person name="Liu X."/>
            <person name="An Z."/>
        </authorList>
    </citation>
    <scope>NUCLEOTIDE SEQUENCE [LARGE SCALE GENOMIC DNA]</scope>
    <source>
        <strain evidence="3">ATCC 20868 / MF5171</strain>
    </source>
</reference>
<sequence length="257" mass="29825">MATYPDPMDDPPTETQPQLLAPHDSPYTTNLFFAFLNLINSPTILSDPPGNTNTTTDPSFKYYLPESDDYLAVVPTRPIQFRKYYWFPSQEHGYVDFNMRQFEEMGGIRVMIQTSSRAAEQPEVVDGVSSIRLNNEGRRGSLLTRAPKRKYTIRVEVWMTKQATFWELDPFSLEPVPEPDFPYPNEIDLWLSWVADPAQMTRHGNWGFVVDMFRKAAALYRADEDIYEDRVIKHEELGNIDVEFEVRPTENNHYASI</sequence>
<evidence type="ECO:0000313" key="2">
    <source>
        <dbReference type="EMBL" id="EPE31639.1"/>
    </source>
</evidence>
<dbReference type="KEGG" id="glz:GLAREA_12395"/>
<dbReference type="GeneID" id="19471436"/>